<feature type="domain" description="PKD" evidence="1">
    <location>
        <begin position="352"/>
        <end position="409"/>
    </location>
</feature>
<dbReference type="InterPro" id="IPR035986">
    <property type="entry name" value="PKD_dom_sf"/>
</dbReference>
<organism evidence="2 3">
    <name type="scientific">Streptomyces andamanensis</name>
    <dbReference type="NCBI Taxonomy" id="1565035"/>
    <lineage>
        <taxon>Bacteria</taxon>
        <taxon>Bacillati</taxon>
        <taxon>Actinomycetota</taxon>
        <taxon>Actinomycetes</taxon>
        <taxon>Kitasatosporales</taxon>
        <taxon>Streptomycetaceae</taxon>
        <taxon>Streptomyces</taxon>
    </lineage>
</organism>
<dbReference type="RefSeq" id="WP_381738538.1">
    <property type="nucleotide sequence ID" value="NZ_JBHSDP010000011.1"/>
</dbReference>
<comment type="caution">
    <text evidence="2">The sequence shown here is derived from an EMBL/GenBank/DDBJ whole genome shotgun (WGS) entry which is preliminary data.</text>
</comment>
<reference evidence="3" key="1">
    <citation type="journal article" date="2019" name="Int. J. Syst. Evol. Microbiol.">
        <title>The Global Catalogue of Microorganisms (GCM) 10K type strain sequencing project: providing services to taxonomists for standard genome sequencing and annotation.</title>
        <authorList>
            <consortium name="The Broad Institute Genomics Platform"/>
            <consortium name="The Broad Institute Genome Sequencing Center for Infectious Disease"/>
            <person name="Wu L."/>
            <person name="Ma J."/>
        </authorList>
    </citation>
    <scope>NUCLEOTIDE SEQUENCE [LARGE SCALE GENOMIC DNA]</scope>
    <source>
        <strain evidence="3">PCU 347</strain>
    </source>
</reference>
<gene>
    <name evidence="2" type="ORF">ACFPC0_10975</name>
</gene>
<feature type="domain" description="PKD" evidence="1">
    <location>
        <begin position="263"/>
        <end position="297"/>
    </location>
</feature>
<dbReference type="PROSITE" id="PS50093">
    <property type="entry name" value="PKD"/>
    <property type="match status" value="3"/>
</dbReference>
<dbReference type="InterPro" id="IPR013783">
    <property type="entry name" value="Ig-like_fold"/>
</dbReference>
<protein>
    <recommendedName>
        <fullName evidence="1">PKD domain-containing protein</fullName>
    </recommendedName>
</protein>
<accession>A0ABV8TCL3</accession>
<evidence type="ECO:0000259" key="1">
    <source>
        <dbReference type="PROSITE" id="PS50093"/>
    </source>
</evidence>
<name>A0ABV8TCL3_9ACTN</name>
<evidence type="ECO:0000313" key="3">
    <source>
        <dbReference type="Proteomes" id="UP001595824"/>
    </source>
</evidence>
<sequence>MTTSCPSFLRGTAMRVTRLDACGRPVYGDGNMVVSDGFVTATLSAEVQEGDAITVTKANGQTCINEPGEDQLQWYTTQIEFCAVDPDLVQIMNQSWDKVVDAQGNVIGYNANGSLSGDGFALEIWMDVYGTGDACSGDQAQGEWGYILLPWVKGGAPGDIEIGNDAISFTYNGKTKVGSGWRRGPYPVQQQANGAPGPLLQPIGSNTHYRLFTTTIRPPEPECGAQPVDRPTPEVAELTITGVPGETPRNTVRLRADNHGFGPVVINWGDGTAETIASDGAYITHTYAAPGTQTIQVRDQQTPAVSVSKEITVPLPADEPGLTLSADSPENRYAVTAAITLPKQASGTATVDWGDGTDPVTVTVGADGTVSSTHTYKAAGVYTVSVRRSDVETYRTRAAVAVPVQASPTVTAEEDTTDATAKTVKLTWDNGTNGPVSIDWGDGSAPVDQTQTGTATHAYTTNGVKTITVTSKANPAASTQATATIPFP</sequence>
<keyword evidence="3" id="KW-1185">Reference proteome</keyword>
<dbReference type="Proteomes" id="UP001595824">
    <property type="component" value="Unassembled WGS sequence"/>
</dbReference>
<dbReference type="Gene3D" id="2.60.40.10">
    <property type="entry name" value="Immunoglobulins"/>
    <property type="match status" value="2"/>
</dbReference>
<dbReference type="SUPFAM" id="SSF49299">
    <property type="entry name" value="PKD domain"/>
    <property type="match status" value="3"/>
</dbReference>
<dbReference type="InterPro" id="IPR000601">
    <property type="entry name" value="PKD_dom"/>
</dbReference>
<feature type="domain" description="PKD" evidence="1">
    <location>
        <begin position="429"/>
        <end position="488"/>
    </location>
</feature>
<dbReference type="EMBL" id="JBHSDP010000011">
    <property type="protein sequence ID" value="MFC4328349.1"/>
    <property type="molecule type" value="Genomic_DNA"/>
</dbReference>
<proteinExistence type="predicted"/>
<evidence type="ECO:0000313" key="2">
    <source>
        <dbReference type="EMBL" id="MFC4328349.1"/>
    </source>
</evidence>